<evidence type="ECO:0000256" key="4">
    <source>
        <dbReference type="ARBA" id="ARBA00022989"/>
    </source>
</evidence>
<evidence type="ECO:0000256" key="3">
    <source>
        <dbReference type="ARBA" id="ARBA00022692"/>
    </source>
</evidence>
<evidence type="ECO:0000313" key="8">
    <source>
        <dbReference type="EMBL" id="MBB4932866.1"/>
    </source>
</evidence>
<dbReference type="AlphaFoldDB" id="A0A7W7W3K0"/>
<evidence type="ECO:0000259" key="7">
    <source>
        <dbReference type="Pfam" id="PF02687"/>
    </source>
</evidence>
<dbReference type="Proteomes" id="UP000523007">
    <property type="component" value="Unassembled WGS sequence"/>
</dbReference>
<keyword evidence="3 6" id="KW-0812">Transmembrane</keyword>
<evidence type="ECO:0000256" key="5">
    <source>
        <dbReference type="ARBA" id="ARBA00023136"/>
    </source>
</evidence>
<feature type="transmembrane region" description="Helical" evidence="6">
    <location>
        <begin position="406"/>
        <end position="425"/>
    </location>
</feature>
<feature type="domain" description="ABC3 transporter permease C-terminal" evidence="7">
    <location>
        <begin position="242"/>
        <end position="362"/>
    </location>
</feature>
<feature type="transmembrane region" description="Helical" evidence="6">
    <location>
        <begin position="779"/>
        <end position="801"/>
    </location>
</feature>
<gene>
    <name evidence="8" type="ORF">F4561_003686</name>
</gene>
<reference evidence="8 9" key="1">
    <citation type="submission" date="2020-08" db="EMBL/GenBank/DDBJ databases">
        <title>Sequencing the genomes of 1000 actinobacteria strains.</title>
        <authorList>
            <person name="Klenk H.-P."/>
        </authorList>
    </citation>
    <scope>NUCLEOTIDE SEQUENCE [LARGE SCALE GENOMIC DNA]</scope>
    <source>
        <strain evidence="8 9">DSM 102030</strain>
    </source>
</reference>
<dbReference type="InterPro" id="IPR003838">
    <property type="entry name" value="ABC3_permease_C"/>
</dbReference>
<evidence type="ECO:0000313" key="9">
    <source>
        <dbReference type="Proteomes" id="UP000523007"/>
    </source>
</evidence>
<feature type="transmembrane region" description="Helical" evidence="6">
    <location>
        <begin position="381"/>
        <end position="400"/>
    </location>
</feature>
<keyword evidence="2" id="KW-1003">Cell membrane</keyword>
<dbReference type="InterPro" id="IPR038766">
    <property type="entry name" value="Membrane_comp_ABC_pdt"/>
</dbReference>
<name>A0A7W7W3K0_9ACTN</name>
<feature type="transmembrane region" description="Helical" evidence="6">
    <location>
        <begin position="334"/>
        <end position="355"/>
    </location>
</feature>
<dbReference type="Pfam" id="PF02687">
    <property type="entry name" value="FtsX"/>
    <property type="match status" value="1"/>
</dbReference>
<organism evidence="8 9">
    <name type="scientific">Lipingzhangella halophila</name>
    <dbReference type="NCBI Taxonomy" id="1783352"/>
    <lineage>
        <taxon>Bacteria</taxon>
        <taxon>Bacillati</taxon>
        <taxon>Actinomycetota</taxon>
        <taxon>Actinomycetes</taxon>
        <taxon>Streptosporangiales</taxon>
        <taxon>Nocardiopsidaceae</taxon>
        <taxon>Lipingzhangella</taxon>
    </lineage>
</organism>
<accession>A0A7W7W3K0</accession>
<feature type="transmembrane region" description="Helical" evidence="6">
    <location>
        <begin position="236"/>
        <end position="258"/>
    </location>
</feature>
<keyword evidence="5 6" id="KW-0472">Membrane</keyword>
<feature type="transmembrane region" description="Helical" evidence="6">
    <location>
        <begin position="294"/>
        <end position="314"/>
    </location>
</feature>
<protein>
    <submittedName>
        <fullName evidence="8">Putative ABC transport system permease protein</fullName>
    </submittedName>
</protein>
<comment type="caution">
    <text evidence="8">The sequence shown here is derived from an EMBL/GenBank/DDBJ whole genome shotgun (WGS) entry which is preliminary data.</text>
</comment>
<evidence type="ECO:0000256" key="1">
    <source>
        <dbReference type="ARBA" id="ARBA00004651"/>
    </source>
</evidence>
<dbReference type="GO" id="GO:0005886">
    <property type="term" value="C:plasma membrane"/>
    <property type="evidence" value="ECO:0007669"/>
    <property type="project" value="UniProtKB-SubCell"/>
</dbReference>
<comment type="subcellular location">
    <subcellularLocation>
        <location evidence="1">Cell membrane</location>
        <topology evidence="1">Multi-pass membrane protein</topology>
    </subcellularLocation>
</comment>
<dbReference type="EMBL" id="JACHJT010000001">
    <property type="protein sequence ID" value="MBB4932866.1"/>
    <property type="molecule type" value="Genomic_DNA"/>
</dbReference>
<keyword evidence="9" id="KW-1185">Reference proteome</keyword>
<feature type="transmembrane region" description="Helical" evidence="6">
    <location>
        <begin position="743"/>
        <end position="767"/>
    </location>
</feature>
<proteinExistence type="predicted"/>
<feature type="transmembrane region" description="Helical" evidence="6">
    <location>
        <begin position="687"/>
        <end position="710"/>
    </location>
</feature>
<evidence type="ECO:0000256" key="2">
    <source>
        <dbReference type="ARBA" id="ARBA00022475"/>
    </source>
</evidence>
<evidence type="ECO:0000256" key="6">
    <source>
        <dbReference type="SAM" id="Phobius"/>
    </source>
</evidence>
<keyword evidence="4 6" id="KW-1133">Transmembrane helix</keyword>
<dbReference type="PANTHER" id="PTHR30287:SF1">
    <property type="entry name" value="INNER MEMBRANE PROTEIN"/>
    <property type="match status" value="1"/>
</dbReference>
<dbReference type="PANTHER" id="PTHR30287">
    <property type="entry name" value="MEMBRANE COMPONENT OF PREDICTED ABC SUPERFAMILY METABOLITE UPTAKE TRANSPORTER"/>
    <property type="match status" value="1"/>
</dbReference>
<sequence length="809" mass="83170">MSTMMFSAMLVGALGLMTETGVRGQVSTGEYAAAPVLVGAQQTRPVRDDVDIAVPDRALMPASILDEVSEALPDAEVVADRIAPAVLVVGNEDPVPVDAHPWSATALGDRGLASGRAPEAEDEVVLSAGVDGSEQLDLGHVVDVGFGGEAESFTVVGTVAADDSGNDVADVYLSDGHERLQDAAGQRVVAVGVWPAESDDTEVLDAVAAHNEARLWPADARGDIEVVRQGPAKATLVSAAAAFGALGIIVSVFTLIVITSLQIRERSRELAMLRVIGATPRQVKRLLCGEARRIAIAAATVGSLAGSFLGARLIGLLQSWGAIPQSLEPVYGPAPFMAAFAVVVVSAEVAARVSLRRVHRESPLAGLEGADERRARLPRMLAGLAGVVLGLAMACAPMYASGEAAVGLPGLAGLVIAISVGPLSPSIVRLLARTQRRRGGRSAPRYIAVAGLTARSARVGGALTPIVLGVSLSATQLFTAVTESAIATDQVEAGQHADFLVTAPLTGVDDDVADAVTAMPDVASTEPIVTTSVLIRGTQHDASWQSSPALAVEGDRIGQYADLRPVGSDTVAFADGGVALSTQAASSLGAEEGDDIDLVLPDGRAIERRVTGVYLRGLGFGDVVLPSDDLKPAMASGQPTALAVSASDSAPVAGVERQVGEHLARHPGVATSDSATAGETDEATADVAFSVLLLLILWGYIAITVVNSLVITTLARRAEFTCLRIVGATPAQQRRTVRWEAGFLAATACLVATAASIPGLCGLTFALSNGERMLPAIDITAYAVIVTTSFGLVMAVTELAARKAMRTQA</sequence>